<evidence type="ECO:0000256" key="3">
    <source>
        <dbReference type="ARBA" id="ARBA00022723"/>
    </source>
</evidence>
<protein>
    <submittedName>
        <fullName evidence="13">Cytochrome P450 306a1</fullName>
    </submittedName>
</protein>
<feature type="compositionally biased region" description="Basic and acidic residues" evidence="9">
    <location>
        <begin position="290"/>
        <end position="309"/>
    </location>
</feature>
<evidence type="ECO:0000256" key="7">
    <source>
        <dbReference type="PIRSR" id="PIRSR602401-1"/>
    </source>
</evidence>
<dbReference type="PANTHER" id="PTHR24300:SF403">
    <property type="entry name" value="CYTOCHROME P450 306A1"/>
    <property type="match status" value="1"/>
</dbReference>
<dbReference type="InterPro" id="IPR017972">
    <property type="entry name" value="Cyt_P450_CS"/>
</dbReference>
<proteinExistence type="inferred from homology"/>
<organism evidence="13">
    <name type="scientific">Drosophila rhopaloa</name>
    <name type="common">Fruit fly</name>
    <dbReference type="NCBI Taxonomy" id="1041015"/>
    <lineage>
        <taxon>Eukaryota</taxon>
        <taxon>Metazoa</taxon>
        <taxon>Ecdysozoa</taxon>
        <taxon>Arthropoda</taxon>
        <taxon>Hexapoda</taxon>
        <taxon>Insecta</taxon>
        <taxon>Pterygota</taxon>
        <taxon>Neoptera</taxon>
        <taxon>Endopterygota</taxon>
        <taxon>Diptera</taxon>
        <taxon>Brachycera</taxon>
        <taxon>Muscomorpha</taxon>
        <taxon>Ephydroidea</taxon>
        <taxon>Drosophilidae</taxon>
        <taxon>Drosophila</taxon>
        <taxon>Sophophora</taxon>
    </lineage>
</organism>
<dbReference type="InterPro" id="IPR002401">
    <property type="entry name" value="Cyt_P450_E_grp-I"/>
</dbReference>
<sequence>MSAIVDVSYTGWMPSVQCLSVLVVPGVLIMVILYLCEHQYDDIIGVSPPGPWGLPWLGYLPFLNSRAPHKSLQALAKRYGGIFELKMGSVRTVVLSDAALVRDFFRRDVMTDRAPLYLTHGIMGGFGIICAQRDIWRNARREVIDWLKALGMTRRPGELRARLERRIARGVDECVRLYEAEGKNSSGSEFNPQPALHHTLGNIINDLVFGVTYKRNDPDWLYLQRLQEEGVKLIGVSGVVNFLPWLRHLPANERNIRFLLEGKAKTHAIYDRIVEACEKRLKEKLRKHKERQELRRQKKKLEREQRRQEEAIKAEEAAKLEAVAKEQESGQEREQVSGEEREHESGQEREQESGQERQQESGQEQKPAEEIDVRPKEKPREDPEEEPEESDEDDDEEEYEPHCILEHFLIHRDPYSQLYCDDQLRHLLADLFGAGVDTSLATLRWFLLYLATEQRCQRRLHEELLPLGLAPTLADLEPLTYLRACISETQRIRSVVPLGIPHGSKQPFTMGDYHIKGGSMIVPLQWAIHMDPEAFPEPEQFRPERFLSPDGAYAAPPQFIPFSTGNRMCPGDEMARMILTLFAGRILRRFHLDLPTGGQVDMEGESGITLTPAPHTLRFTKLPAVYLREAPKAELEQD</sequence>
<keyword evidence="10" id="KW-0812">Transmembrane</keyword>
<dbReference type="PROSITE" id="PS00086">
    <property type="entry name" value="CYTOCHROME_P450"/>
    <property type="match status" value="1"/>
</dbReference>
<dbReference type="Gene3D" id="1.10.630.10">
    <property type="entry name" value="Cytochrome P450"/>
    <property type="match status" value="2"/>
</dbReference>
<dbReference type="InterPro" id="IPR050182">
    <property type="entry name" value="Cytochrome_P450_fam2"/>
</dbReference>
<dbReference type="PRINTS" id="PR00385">
    <property type="entry name" value="P450"/>
</dbReference>
<reference evidence="12" key="1">
    <citation type="journal article" date="2021" name="Elife">
        <title>Highly contiguous assemblies of 101 drosophilid genomes.</title>
        <authorList>
            <person name="Kim B.Y."/>
            <person name="Wang J.R."/>
            <person name="Miller D.E."/>
            <person name="Barmina O."/>
            <person name="Delaney E."/>
            <person name="Thompson A."/>
            <person name="Comeault A.A."/>
            <person name="Peede D."/>
            <person name="D'Agostino E.R."/>
            <person name="Pelaez J."/>
            <person name="Aguilar J.M."/>
            <person name="Haji D."/>
            <person name="Matsunaga T."/>
            <person name="Armstrong E.E."/>
            <person name="Zych M."/>
            <person name="Ogawa Y."/>
            <person name="Stamenkovic-Radak M."/>
            <person name="Jelic M."/>
            <person name="Veselinovic M.S."/>
            <person name="Tanaskovic M."/>
            <person name="Eric P."/>
            <person name="Gao J.J."/>
            <person name="Katoh T.K."/>
            <person name="Toda M.J."/>
            <person name="Watabe H."/>
            <person name="Watada M."/>
            <person name="Davis J.S."/>
            <person name="Moyle L.C."/>
            <person name="Manoli G."/>
            <person name="Bertolini E."/>
            <person name="Kostal V."/>
            <person name="Hawley R.S."/>
            <person name="Takahashi A."/>
            <person name="Jones C.D."/>
            <person name="Price D.K."/>
            <person name="Whiteman N."/>
            <person name="Kopp A."/>
            <person name="Matute D.R."/>
            <person name="Petrov D.A."/>
        </authorList>
    </citation>
    <scope>NUCLEOTIDE SEQUENCE [LARGE SCALE GENOMIC DNA]</scope>
</reference>
<reference evidence="13" key="2">
    <citation type="submission" date="2025-04" db="UniProtKB">
        <authorList>
            <consortium name="RefSeq"/>
        </authorList>
    </citation>
    <scope>IDENTIFICATION</scope>
</reference>
<dbReference type="GO" id="GO:0005737">
    <property type="term" value="C:cytoplasm"/>
    <property type="evidence" value="ECO:0007669"/>
    <property type="project" value="TreeGrafter"/>
</dbReference>
<keyword evidence="10" id="KW-1133">Transmembrane helix</keyword>
<comment type="similarity">
    <text evidence="2 8">Belongs to the cytochrome P450 family.</text>
</comment>
<dbReference type="RefSeq" id="XP_016986790.1">
    <property type="nucleotide sequence ID" value="XM_017131301.1"/>
</dbReference>
<evidence type="ECO:0000256" key="10">
    <source>
        <dbReference type="SAM" id="Phobius"/>
    </source>
</evidence>
<dbReference type="AlphaFoldDB" id="A0A6P4F8N6"/>
<evidence type="ECO:0000256" key="5">
    <source>
        <dbReference type="ARBA" id="ARBA00023033"/>
    </source>
</evidence>
<evidence type="ECO:0000256" key="9">
    <source>
        <dbReference type="SAM" id="MobiDB-lite"/>
    </source>
</evidence>
<dbReference type="EnsemblMetazoa" id="XM_017131301.2">
    <property type="protein sequence ID" value="XP_016986790.1"/>
    <property type="gene ID" value="LOC108049903"/>
</dbReference>
<dbReference type="CTD" id="32857"/>
<feature type="transmembrane region" description="Helical" evidence="10">
    <location>
        <begin position="12"/>
        <end position="35"/>
    </location>
</feature>
<accession>A0A6P4F8N6</accession>
<feature type="binding site" description="axial binding residue" evidence="7">
    <location>
        <position position="569"/>
    </location>
    <ligand>
        <name>heme</name>
        <dbReference type="ChEBI" id="CHEBI:30413"/>
    </ligand>
    <ligandPart>
        <name>Fe</name>
        <dbReference type="ChEBI" id="CHEBI:18248"/>
    </ligandPart>
</feature>
<evidence type="ECO:0000256" key="8">
    <source>
        <dbReference type="RuleBase" id="RU000461"/>
    </source>
</evidence>
<feature type="compositionally biased region" description="Basic and acidic residues" evidence="9">
    <location>
        <begin position="321"/>
        <end position="359"/>
    </location>
</feature>
<dbReference type="GO" id="GO:0020037">
    <property type="term" value="F:heme binding"/>
    <property type="evidence" value="ECO:0007669"/>
    <property type="project" value="InterPro"/>
</dbReference>
<dbReference type="GeneID" id="108049903"/>
<evidence type="ECO:0000313" key="12">
    <source>
        <dbReference type="Proteomes" id="UP001652680"/>
    </source>
</evidence>
<keyword evidence="8" id="KW-0560">Oxidoreductase</keyword>
<dbReference type="GO" id="GO:0016020">
    <property type="term" value="C:membrane"/>
    <property type="evidence" value="ECO:0007669"/>
    <property type="project" value="UniProtKB-SubCell"/>
</dbReference>
<dbReference type="GO" id="GO:0008395">
    <property type="term" value="F:steroid hydroxylase activity"/>
    <property type="evidence" value="ECO:0007669"/>
    <property type="project" value="TreeGrafter"/>
</dbReference>
<keyword evidence="6 10" id="KW-0472">Membrane</keyword>
<name>A0A6P4F8N6_DRORH</name>
<dbReference type="Proteomes" id="UP001652680">
    <property type="component" value="Unassembled WGS sequence"/>
</dbReference>
<dbReference type="Pfam" id="PF00067">
    <property type="entry name" value="p450"/>
    <property type="match status" value="2"/>
</dbReference>
<keyword evidence="7 8" id="KW-0349">Heme</keyword>
<feature type="compositionally biased region" description="Acidic residues" evidence="9">
    <location>
        <begin position="382"/>
        <end position="399"/>
    </location>
</feature>
<evidence type="ECO:0000256" key="4">
    <source>
        <dbReference type="ARBA" id="ARBA00023004"/>
    </source>
</evidence>
<evidence type="ECO:0000313" key="13">
    <source>
        <dbReference type="RefSeq" id="XP_016986790.1"/>
    </source>
</evidence>
<dbReference type="InterPro" id="IPR001128">
    <property type="entry name" value="Cyt_P450"/>
</dbReference>
<comment type="cofactor">
    <cofactor evidence="7">
        <name>heme</name>
        <dbReference type="ChEBI" id="CHEBI:30413"/>
    </cofactor>
</comment>
<dbReference type="InterPro" id="IPR036396">
    <property type="entry name" value="Cyt_P450_sf"/>
</dbReference>
<comment type="subcellular location">
    <subcellularLocation>
        <location evidence="1">Membrane</location>
    </subcellularLocation>
</comment>
<keyword evidence="3 7" id="KW-0479">Metal-binding</keyword>
<feature type="region of interest" description="Disordered" evidence="9">
    <location>
        <begin position="289"/>
        <end position="309"/>
    </location>
</feature>
<dbReference type="SUPFAM" id="SSF48264">
    <property type="entry name" value="Cytochrome P450"/>
    <property type="match status" value="2"/>
</dbReference>
<evidence type="ECO:0000256" key="2">
    <source>
        <dbReference type="ARBA" id="ARBA00010617"/>
    </source>
</evidence>
<evidence type="ECO:0000256" key="6">
    <source>
        <dbReference type="ARBA" id="ARBA00023136"/>
    </source>
</evidence>
<dbReference type="GO" id="GO:0005506">
    <property type="term" value="F:iron ion binding"/>
    <property type="evidence" value="ECO:0007669"/>
    <property type="project" value="InterPro"/>
</dbReference>
<feature type="region of interest" description="Disordered" evidence="9">
    <location>
        <begin position="321"/>
        <end position="399"/>
    </location>
</feature>
<keyword evidence="12" id="KW-1185">Reference proteome</keyword>
<dbReference type="GO" id="GO:0006082">
    <property type="term" value="P:organic acid metabolic process"/>
    <property type="evidence" value="ECO:0007669"/>
    <property type="project" value="TreeGrafter"/>
</dbReference>
<evidence type="ECO:0000256" key="1">
    <source>
        <dbReference type="ARBA" id="ARBA00004370"/>
    </source>
</evidence>
<dbReference type="OMA" id="LYMAREQ"/>
<dbReference type="GO" id="GO:0016712">
    <property type="term" value="F:oxidoreductase activity, acting on paired donors, with incorporation or reduction of molecular oxygen, reduced flavin or flavoprotein as one donor, and incorporation of one atom of oxygen"/>
    <property type="evidence" value="ECO:0007669"/>
    <property type="project" value="TreeGrafter"/>
</dbReference>
<dbReference type="GO" id="GO:0006805">
    <property type="term" value="P:xenobiotic metabolic process"/>
    <property type="evidence" value="ECO:0007669"/>
    <property type="project" value="TreeGrafter"/>
</dbReference>
<dbReference type="PRINTS" id="PR00463">
    <property type="entry name" value="EP450I"/>
</dbReference>
<evidence type="ECO:0000313" key="11">
    <source>
        <dbReference type="EnsemblMetazoa" id="XP_016986790.1"/>
    </source>
</evidence>
<keyword evidence="4 7" id="KW-0408">Iron</keyword>
<keyword evidence="5 8" id="KW-0503">Monooxygenase</keyword>
<dbReference type="OrthoDB" id="1844152at2759"/>
<feature type="compositionally biased region" description="Basic and acidic residues" evidence="9">
    <location>
        <begin position="366"/>
        <end position="381"/>
    </location>
</feature>
<reference evidence="11" key="3">
    <citation type="submission" date="2025-05" db="UniProtKB">
        <authorList>
            <consortium name="EnsemblMetazoa"/>
        </authorList>
    </citation>
    <scope>IDENTIFICATION</scope>
</reference>
<dbReference type="PANTHER" id="PTHR24300">
    <property type="entry name" value="CYTOCHROME P450 508A4-RELATED"/>
    <property type="match status" value="1"/>
</dbReference>
<gene>
    <name evidence="13" type="primary">LOC108049903</name>
    <name evidence="11" type="synonym">108049903</name>
</gene>